<evidence type="ECO:0000256" key="9">
    <source>
        <dbReference type="ARBA" id="ARBA00023319"/>
    </source>
</evidence>
<evidence type="ECO:0000256" key="8">
    <source>
        <dbReference type="ARBA" id="ARBA00023157"/>
    </source>
</evidence>
<comment type="subunit">
    <text evidence="10">Immunoglobulins are composed of two identical heavy chains and two identical light chains; disulfide-linked.</text>
</comment>
<feature type="non-terminal residue" evidence="13">
    <location>
        <position position="356"/>
    </location>
</feature>
<dbReference type="AlphaFoldDB" id="A0AAW0H5V3"/>
<comment type="subcellular location">
    <subcellularLocation>
        <location evidence="1">Cell membrane</location>
    </subcellularLocation>
    <subcellularLocation>
        <location evidence="2">Secreted</location>
    </subcellularLocation>
</comment>
<keyword evidence="7" id="KW-0472">Membrane</keyword>
<evidence type="ECO:0000256" key="3">
    <source>
        <dbReference type="ARBA" id="ARBA00022475"/>
    </source>
</evidence>
<keyword evidence="9" id="KW-0393">Immunoglobulin domain</keyword>
<dbReference type="InterPro" id="IPR007110">
    <property type="entry name" value="Ig-like_dom"/>
</dbReference>
<dbReference type="Proteomes" id="UP001488838">
    <property type="component" value="Unassembled WGS sequence"/>
</dbReference>
<proteinExistence type="predicted"/>
<keyword evidence="4" id="KW-0964">Secreted</keyword>
<dbReference type="GO" id="GO:0019814">
    <property type="term" value="C:immunoglobulin complex"/>
    <property type="evidence" value="ECO:0007669"/>
    <property type="project" value="UniProtKB-KW"/>
</dbReference>
<comment type="caution">
    <text evidence="13">The sequence shown here is derived from an EMBL/GenBank/DDBJ whole genome shotgun (WGS) entry which is preliminary data.</text>
</comment>
<evidence type="ECO:0000313" key="14">
    <source>
        <dbReference type="Proteomes" id="UP001488838"/>
    </source>
</evidence>
<evidence type="ECO:0000256" key="6">
    <source>
        <dbReference type="ARBA" id="ARBA00023130"/>
    </source>
</evidence>
<dbReference type="FunFam" id="2.60.40.10:FF:002142">
    <property type="entry name" value="Immunoglobulin heavy variable 3-38 (non-functional)"/>
    <property type="match status" value="1"/>
</dbReference>
<protein>
    <recommendedName>
        <fullName evidence="12">Ig-like domain-containing protein</fullName>
    </recommendedName>
</protein>
<dbReference type="Pfam" id="PF07686">
    <property type="entry name" value="V-set"/>
    <property type="match status" value="2"/>
</dbReference>
<accession>A0AAW0H5V3</accession>
<dbReference type="GO" id="GO:0002250">
    <property type="term" value="P:adaptive immune response"/>
    <property type="evidence" value="ECO:0007669"/>
    <property type="project" value="UniProtKB-KW"/>
</dbReference>
<dbReference type="PROSITE" id="PS50835">
    <property type="entry name" value="IG_LIKE"/>
    <property type="match status" value="2"/>
</dbReference>
<dbReference type="FunFam" id="2.60.40.10:FF:001791">
    <property type="entry name" value="Ig gamma-2B chain C region"/>
    <property type="match status" value="1"/>
</dbReference>
<dbReference type="InterPro" id="IPR036179">
    <property type="entry name" value="Ig-like_dom_sf"/>
</dbReference>
<reference evidence="13 14" key="1">
    <citation type="journal article" date="2023" name="bioRxiv">
        <title>Conserved and derived expression patterns and positive selection on dental genes reveal complex evolutionary context of ever-growing rodent molars.</title>
        <authorList>
            <person name="Calamari Z.T."/>
            <person name="Song A."/>
            <person name="Cohen E."/>
            <person name="Akter M."/>
            <person name="Roy R.D."/>
            <person name="Hallikas O."/>
            <person name="Christensen M.M."/>
            <person name="Li P."/>
            <person name="Marangoni P."/>
            <person name="Jernvall J."/>
            <person name="Klein O.D."/>
        </authorList>
    </citation>
    <scope>NUCLEOTIDE SEQUENCE [LARGE SCALE GENOMIC DNA]</scope>
    <source>
        <strain evidence="13">V071</strain>
    </source>
</reference>
<dbReference type="GO" id="GO:0005886">
    <property type="term" value="C:plasma membrane"/>
    <property type="evidence" value="ECO:0007669"/>
    <property type="project" value="UniProtKB-SubCell"/>
</dbReference>
<evidence type="ECO:0000256" key="1">
    <source>
        <dbReference type="ARBA" id="ARBA00004236"/>
    </source>
</evidence>
<evidence type="ECO:0000256" key="10">
    <source>
        <dbReference type="ARBA" id="ARBA00038737"/>
    </source>
</evidence>
<dbReference type="InterPro" id="IPR013106">
    <property type="entry name" value="Ig_V-set"/>
</dbReference>
<dbReference type="EMBL" id="JBBHLL010000889">
    <property type="protein sequence ID" value="KAK7797144.1"/>
    <property type="molecule type" value="Genomic_DNA"/>
</dbReference>
<keyword evidence="11" id="KW-1280">Immunoglobulin</keyword>
<evidence type="ECO:0000256" key="5">
    <source>
        <dbReference type="ARBA" id="ARBA00022859"/>
    </source>
</evidence>
<dbReference type="Gene3D" id="2.60.40.10">
    <property type="entry name" value="Immunoglobulins"/>
    <property type="match status" value="2"/>
</dbReference>
<evidence type="ECO:0000256" key="2">
    <source>
        <dbReference type="ARBA" id="ARBA00004613"/>
    </source>
</evidence>
<evidence type="ECO:0000313" key="13">
    <source>
        <dbReference type="EMBL" id="KAK7797144.1"/>
    </source>
</evidence>
<name>A0AAW0H5V3_MYOGA</name>
<keyword evidence="3" id="KW-1003">Cell membrane</keyword>
<organism evidence="13 14">
    <name type="scientific">Myodes glareolus</name>
    <name type="common">Bank vole</name>
    <name type="synonym">Clethrionomys glareolus</name>
    <dbReference type="NCBI Taxonomy" id="447135"/>
    <lineage>
        <taxon>Eukaryota</taxon>
        <taxon>Metazoa</taxon>
        <taxon>Chordata</taxon>
        <taxon>Craniata</taxon>
        <taxon>Vertebrata</taxon>
        <taxon>Euteleostomi</taxon>
        <taxon>Mammalia</taxon>
        <taxon>Eutheria</taxon>
        <taxon>Euarchontoglires</taxon>
        <taxon>Glires</taxon>
        <taxon>Rodentia</taxon>
        <taxon>Myomorpha</taxon>
        <taxon>Muroidea</taxon>
        <taxon>Cricetidae</taxon>
        <taxon>Arvicolinae</taxon>
        <taxon>Myodes</taxon>
    </lineage>
</organism>
<keyword evidence="6" id="KW-1064">Adaptive immunity</keyword>
<feature type="domain" description="Ig-like" evidence="12">
    <location>
        <begin position="120"/>
        <end position="201"/>
    </location>
</feature>
<gene>
    <name evidence="13" type="ORF">U0070_001849</name>
</gene>
<keyword evidence="5" id="KW-0391">Immunity</keyword>
<dbReference type="InterPro" id="IPR050199">
    <property type="entry name" value="IgHV"/>
</dbReference>
<dbReference type="PANTHER" id="PTHR23266">
    <property type="entry name" value="IMMUNOGLOBULIN HEAVY CHAIN"/>
    <property type="match status" value="1"/>
</dbReference>
<dbReference type="InterPro" id="IPR003599">
    <property type="entry name" value="Ig_sub"/>
</dbReference>
<evidence type="ECO:0000259" key="12">
    <source>
        <dbReference type="PROSITE" id="PS50835"/>
    </source>
</evidence>
<dbReference type="SMART" id="SM00406">
    <property type="entry name" value="IGv"/>
    <property type="match status" value="2"/>
</dbReference>
<evidence type="ECO:0000256" key="4">
    <source>
        <dbReference type="ARBA" id="ARBA00022525"/>
    </source>
</evidence>
<dbReference type="InterPro" id="IPR013783">
    <property type="entry name" value="Ig-like_fold"/>
</dbReference>
<keyword evidence="8" id="KW-1015">Disulfide bond</keyword>
<evidence type="ECO:0000256" key="7">
    <source>
        <dbReference type="ARBA" id="ARBA00023136"/>
    </source>
</evidence>
<keyword evidence="14" id="KW-1185">Reference proteome</keyword>
<dbReference type="GO" id="GO:0005576">
    <property type="term" value="C:extracellular region"/>
    <property type="evidence" value="ECO:0007669"/>
    <property type="project" value="UniProtKB-SubCell"/>
</dbReference>
<dbReference type="SUPFAM" id="SSF48726">
    <property type="entry name" value="Immunoglobulin"/>
    <property type="match status" value="2"/>
</dbReference>
<sequence length="356" mass="39007">MQKECLSAGDVDTSAIRGPKCQTLAPLTAVPKAHRSEHKICSKICKYGLPLLVKTSPALTLQVRQRTRALSSHLEISTGNGTVNMGLGLNCVILVVLLKGVHCEVQLVESGGGLVQPKGSLKLSCMTSGFTYSDYAMHWVRQAPGKGLEWVALIRSKSNNYATYYADSVKGRFTISRDDSQSTVYLQMNNLQTEDTAMYYCSRDTVSSLQCEPLTKTSLSDVLSQVILKNSGPGLLQPSQTLSLTCTLSGFSLSTSGMGVGWIRQSSGKGLEWLADIWWNDEKYYNPSLKSQLTISKDTSSKQVFLKITSVVTADTATYYCARRAQQSTETQPQLTAVQYFKLFSSLFLPQAGRKS</sequence>
<feature type="domain" description="Ig-like" evidence="12">
    <location>
        <begin position="213"/>
        <end position="336"/>
    </location>
</feature>
<dbReference type="SMART" id="SM00409">
    <property type="entry name" value="IG"/>
    <property type="match status" value="2"/>
</dbReference>
<evidence type="ECO:0000256" key="11">
    <source>
        <dbReference type="ARBA" id="ARBA00043265"/>
    </source>
</evidence>